<dbReference type="SUPFAM" id="SSF55729">
    <property type="entry name" value="Acyl-CoA N-acyltransferases (Nat)"/>
    <property type="match status" value="1"/>
</dbReference>
<dbReference type="GO" id="GO:0010125">
    <property type="term" value="P:mycothiol biosynthetic process"/>
    <property type="evidence" value="ECO:0007669"/>
    <property type="project" value="UniProtKB-UniRule"/>
</dbReference>
<dbReference type="NCBIfam" id="TIGR03448">
    <property type="entry name" value="mycothiol_MshD"/>
    <property type="match status" value="1"/>
</dbReference>
<gene>
    <name evidence="6" type="ORF">N866_12345</name>
</gene>
<protein>
    <recommendedName>
        <fullName evidence="4">Mycothiol synthase</fullName>
        <ecNumber evidence="4">2.3.1.189</ecNumber>
    </recommendedName>
</protein>
<dbReference type="EMBL" id="AXCW01000036">
    <property type="protein sequence ID" value="EYR64352.1"/>
    <property type="molecule type" value="Genomic_DNA"/>
</dbReference>
<dbReference type="PROSITE" id="PS51186">
    <property type="entry name" value="GNAT"/>
    <property type="match status" value="1"/>
</dbReference>
<dbReference type="CDD" id="cd04301">
    <property type="entry name" value="NAT_SF"/>
    <property type="match status" value="1"/>
</dbReference>
<proteinExistence type="predicted"/>
<dbReference type="InterPro" id="IPR000182">
    <property type="entry name" value="GNAT_dom"/>
</dbReference>
<dbReference type="GO" id="GO:0035447">
    <property type="term" value="F:mycothiol synthase activity"/>
    <property type="evidence" value="ECO:0007669"/>
    <property type="project" value="UniProtKB-UniRule"/>
</dbReference>
<dbReference type="InterPro" id="IPR050276">
    <property type="entry name" value="MshD_Acetyltransferase"/>
</dbReference>
<evidence type="ECO:0000256" key="3">
    <source>
        <dbReference type="ARBA" id="ARBA00023315"/>
    </source>
</evidence>
<evidence type="ECO:0000313" key="6">
    <source>
        <dbReference type="EMBL" id="EYR64352.1"/>
    </source>
</evidence>
<keyword evidence="3" id="KW-0012">Acyltransferase</keyword>
<dbReference type="EC" id="2.3.1.189" evidence="4"/>
<keyword evidence="2" id="KW-0677">Repeat</keyword>
<keyword evidence="7" id="KW-1185">Reference proteome</keyword>
<dbReference type="PANTHER" id="PTHR43617">
    <property type="entry name" value="L-AMINO ACID N-ACETYLTRANSFERASE"/>
    <property type="match status" value="1"/>
</dbReference>
<dbReference type="OrthoDB" id="3208058at2"/>
<dbReference type="InterPro" id="IPR016181">
    <property type="entry name" value="Acyl_CoA_acyltransferase"/>
</dbReference>
<organism evidence="6 7">
    <name type="scientific">Actinotalea ferrariae CF5-4</name>
    <dbReference type="NCBI Taxonomy" id="948458"/>
    <lineage>
        <taxon>Bacteria</taxon>
        <taxon>Bacillati</taxon>
        <taxon>Actinomycetota</taxon>
        <taxon>Actinomycetes</taxon>
        <taxon>Micrococcales</taxon>
        <taxon>Cellulomonadaceae</taxon>
        <taxon>Actinotalea</taxon>
    </lineage>
</organism>
<evidence type="ECO:0000259" key="5">
    <source>
        <dbReference type="PROSITE" id="PS51186"/>
    </source>
</evidence>
<dbReference type="InterPro" id="IPR017813">
    <property type="entry name" value="Mycothiol_AcTrfase"/>
</dbReference>
<keyword evidence="1 6" id="KW-0808">Transferase</keyword>
<feature type="domain" description="N-acetyltransferase" evidence="5">
    <location>
        <begin position="50"/>
        <end position="199"/>
    </location>
</feature>
<dbReference type="Proteomes" id="UP000019753">
    <property type="component" value="Unassembled WGS sequence"/>
</dbReference>
<dbReference type="PANTHER" id="PTHR43617:SF31">
    <property type="entry name" value="MYCOTHIOL ACETYLTRANSFERASE"/>
    <property type="match status" value="1"/>
</dbReference>
<evidence type="ECO:0000256" key="4">
    <source>
        <dbReference type="NCBIfam" id="TIGR03448"/>
    </source>
</evidence>
<dbReference type="Pfam" id="PF00583">
    <property type="entry name" value="Acetyltransf_1"/>
    <property type="match status" value="1"/>
</dbReference>
<evidence type="ECO:0000256" key="1">
    <source>
        <dbReference type="ARBA" id="ARBA00022679"/>
    </source>
</evidence>
<dbReference type="GO" id="GO:0008999">
    <property type="term" value="F:protein-N-terminal-alanine acetyltransferase activity"/>
    <property type="evidence" value="ECO:0007669"/>
    <property type="project" value="TreeGrafter"/>
</dbReference>
<reference evidence="6 7" key="1">
    <citation type="submission" date="2014-01" db="EMBL/GenBank/DDBJ databases">
        <title>Actinotalea ferrariae CF5-4.</title>
        <authorList>
            <person name="Chen F."/>
            <person name="Li Y."/>
            <person name="Wang G."/>
        </authorList>
    </citation>
    <scope>NUCLEOTIDE SEQUENCE [LARGE SCALE GENOMIC DNA]</scope>
    <source>
        <strain evidence="6 7">CF5-4</strain>
    </source>
</reference>
<sequence length="199" mass="21251">VVVWAHGDLPGAQALGATAGLRVTRELWQMARPLTGADAAGAPAPAPDGVAVRPFVVGRDEDAWVEVNARAFASHPEQGRMTRADVEAREREPWFDPEDLLLAERDGRLVASVWMKVEPGSDVGELYALGVDPDEQGTGLGRFLTDRVVRHLAGKGLATAELYVEGDNQPAVRTYTRAGFTRSRVDVQYGAPGPAGTAP</sequence>
<dbReference type="AlphaFoldDB" id="A0A021VZ72"/>
<feature type="non-terminal residue" evidence="6">
    <location>
        <position position="1"/>
    </location>
</feature>
<comment type="caution">
    <text evidence="6">The sequence shown here is derived from an EMBL/GenBank/DDBJ whole genome shotgun (WGS) entry which is preliminary data.</text>
</comment>
<dbReference type="Gene3D" id="3.40.630.30">
    <property type="match status" value="1"/>
</dbReference>
<accession>A0A021VZ72</accession>
<evidence type="ECO:0000256" key="2">
    <source>
        <dbReference type="ARBA" id="ARBA00022737"/>
    </source>
</evidence>
<dbReference type="RefSeq" id="WP_034223627.1">
    <property type="nucleotide sequence ID" value="NZ_AXCW01000036.1"/>
</dbReference>
<name>A0A021VZ72_9CELL</name>
<evidence type="ECO:0000313" key="7">
    <source>
        <dbReference type="Proteomes" id="UP000019753"/>
    </source>
</evidence>